<dbReference type="Gene3D" id="1.10.3230.30">
    <property type="entry name" value="Phage gp6-like head-tail connector protein"/>
    <property type="match status" value="1"/>
</dbReference>
<accession>A0AAW4X4Q0</accession>
<comment type="caution">
    <text evidence="2">The sequence shown here is derived from an EMBL/GenBank/DDBJ whole genome shotgun (WGS) entry which is preliminary data.</text>
</comment>
<evidence type="ECO:0000313" key="3">
    <source>
        <dbReference type="Proteomes" id="UP001198026"/>
    </source>
</evidence>
<dbReference type="CDD" id="cd08054">
    <property type="entry name" value="gp6"/>
    <property type="match status" value="1"/>
</dbReference>
<protein>
    <submittedName>
        <fullName evidence="2">Head-tail connector protein</fullName>
    </submittedName>
</protein>
<dbReference type="Pfam" id="PF05135">
    <property type="entry name" value="Phage_connect_1"/>
    <property type="match status" value="1"/>
</dbReference>
<gene>
    <name evidence="2" type="ORF">LMB76_04025</name>
</gene>
<evidence type="ECO:0000256" key="1">
    <source>
        <dbReference type="SAM" id="MobiDB-lite"/>
    </source>
</evidence>
<reference evidence="2" key="1">
    <citation type="submission" date="2021-10" db="EMBL/GenBank/DDBJ databases">
        <title>Evolutionary history and lifestyle of the vertebrate symbiont Limosilactobacillus reuteri.</title>
        <authorList>
            <person name="Zheng J."/>
            <person name="Li F."/>
            <person name="Gaenzle M."/>
            <person name="Walter J."/>
        </authorList>
    </citation>
    <scope>NUCLEOTIDE SEQUENCE</scope>
    <source>
        <strain evidence="2">GQ_1_3_1</strain>
    </source>
</reference>
<dbReference type="AlphaFoldDB" id="A0AAW4X4Q0"/>
<proteinExistence type="predicted"/>
<dbReference type="EMBL" id="JAJGWB010000114">
    <property type="protein sequence ID" value="MCC4477386.1"/>
    <property type="molecule type" value="Genomic_DNA"/>
</dbReference>
<dbReference type="NCBIfam" id="TIGR01560">
    <property type="entry name" value="put_DNA_pack"/>
    <property type="match status" value="1"/>
</dbReference>
<dbReference type="RefSeq" id="WP_003666022.1">
    <property type="nucleotide sequence ID" value="NZ_JAJGVW010000133.1"/>
</dbReference>
<name>A0AAW4X4Q0_LIMRT</name>
<sequence length="144" mass="16276">MSINSLKNTVLDSDLQTVKASLRLEPDMTDDDKLVKMLIKAARRDVINQVGERIDDFFDNNEVFNAAVILEVSHLYNHRSATAEQQTYEVPMALYSLINSMKDEYRYQTMKSDGLLSKDNSDSEDTESSNENAERSDQSSELGG</sequence>
<dbReference type="Proteomes" id="UP001198026">
    <property type="component" value="Unassembled WGS sequence"/>
</dbReference>
<evidence type="ECO:0000313" key="2">
    <source>
        <dbReference type="EMBL" id="MCC4477386.1"/>
    </source>
</evidence>
<dbReference type="InterPro" id="IPR021146">
    <property type="entry name" value="Phage_gp6-like_head-tail"/>
</dbReference>
<feature type="region of interest" description="Disordered" evidence="1">
    <location>
        <begin position="112"/>
        <end position="144"/>
    </location>
</feature>
<dbReference type="InterPro" id="IPR006450">
    <property type="entry name" value="Phage_HK97_gp6-like"/>
</dbReference>
<organism evidence="2 3">
    <name type="scientific">Limosilactobacillus reuteri</name>
    <name type="common">Lactobacillus reuteri</name>
    <dbReference type="NCBI Taxonomy" id="1598"/>
    <lineage>
        <taxon>Bacteria</taxon>
        <taxon>Bacillati</taxon>
        <taxon>Bacillota</taxon>
        <taxon>Bacilli</taxon>
        <taxon>Lactobacillales</taxon>
        <taxon>Lactobacillaceae</taxon>
        <taxon>Limosilactobacillus</taxon>
    </lineage>
</organism>